<dbReference type="SMART" id="SM00028">
    <property type="entry name" value="TPR"/>
    <property type="match status" value="9"/>
</dbReference>
<dbReference type="InterPro" id="IPR011990">
    <property type="entry name" value="TPR-like_helical_dom_sf"/>
</dbReference>
<organism evidence="9 10">
    <name type="scientific">Rhizopus microsporus ATCC 52813</name>
    <dbReference type="NCBI Taxonomy" id="1340429"/>
    <lineage>
        <taxon>Eukaryota</taxon>
        <taxon>Fungi</taxon>
        <taxon>Fungi incertae sedis</taxon>
        <taxon>Mucoromycota</taxon>
        <taxon>Mucoromycotina</taxon>
        <taxon>Mucoromycetes</taxon>
        <taxon>Mucorales</taxon>
        <taxon>Mucorineae</taxon>
        <taxon>Rhizopodaceae</taxon>
        <taxon>Rhizopus</taxon>
    </lineage>
</organism>
<dbReference type="PANTHER" id="PTHR12558:SF9">
    <property type="entry name" value="CELL DIVISION CYCLE PROTEIN 16 HOMOLOG"/>
    <property type="match status" value="1"/>
</dbReference>
<evidence type="ECO:0000256" key="2">
    <source>
        <dbReference type="ARBA" id="ARBA00022737"/>
    </source>
</evidence>
<dbReference type="GeneID" id="35438988"/>
<evidence type="ECO:0000313" key="10">
    <source>
        <dbReference type="Proteomes" id="UP000242254"/>
    </source>
</evidence>
<dbReference type="GO" id="GO:0005680">
    <property type="term" value="C:anaphase-promoting complex"/>
    <property type="evidence" value="ECO:0007669"/>
    <property type="project" value="UniProtKB-ARBA"/>
</dbReference>
<feature type="repeat" description="TPR" evidence="7">
    <location>
        <begin position="378"/>
        <end position="411"/>
    </location>
</feature>
<evidence type="ECO:0000256" key="1">
    <source>
        <dbReference type="ARBA" id="ARBA00022618"/>
    </source>
</evidence>
<dbReference type="PROSITE" id="PS50005">
    <property type="entry name" value="TPR"/>
    <property type="match status" value="1"/>
</dbReference>
<name>A0A2G4T4T1_RHIZD</name>
<dbReference type="Pfam" id="PF12895">
    <property type="entry name" value="ANAPC3"/>
    <property type="match status" value="1"/>
</dbReference>
<feature type="compositionally biased region" description="Polar residues" evidence="8">
    <location>
        <begin position="21"/>
        <end position="30"/>
    </location>
</feature>
<protein>
    <submittedName>
        <fullName evidence="9">TPR-like protein</fullName>
    </submittedName>
</protein>
<keyword evidence="10" id="KW-1185">Reference proteome</keyword>
<evidence type="ECO:0000256" key="8">
    <source>
        <dbReference type="SAM" id="MobiDB-lite"/>
    </source>
</evidence>
<dbReference type="EMBL" id="KZ303843">
    <property type="protein sequence ID" value="PHZ16025.1"/>
    <property type="molecule type" value="Genomic_DNA"/>
</dbReference>
<evidence type="ECO:0000256" key="6">
    <source>
        <dbReference type="ARBA" id="ARBA00023306"/>
    </source>
</evidence>
<keyword evidence="2" id="KW-0677">Repeat</keyword>
<dbReference type="STRING" id="1340429.A0A2G4T4T1"/>
<dbReference type="Pfam" id="PF13181">
    <property type="entry name" value="TPR_8"/>
    <property type="match status" value="5"/>
</dbReference>
<proteinExistence type="predicted"/>
<dbReference type="AlphaFoldDB" id="A0A2G4T4T1"/>
<reference evidence="9 10" key="1">
    <citation type="journal article" date="2016" name="Proc. Natl. Acad. Sci. U.S.A.">
        <title>Lipid metabolic changes in an early divergent fungus govern the establishment of a mutualistic symbiosis with endobacteria.</title>
        <authorList>
            <person name="Lastovetsky O.A."/>
            <person name="Gaspar M.L."/>
            <person name="Mondo S.J."/>
            <person name="LaButti K.M."/>
            <person name="Sandor L."/>
            <person name="Grigoriev I.V."/>
            <person name="Henry S.A."/>
            <person name="Pawlowska T.E."/>
        </authorList>
    </citation>
    <scope>NUCLEOTIDE SEQUENCE [LARGE SCALE GENOMIC DNA]</scope>
    <source>
        <strain evidence="9 10">ATCC 52813</strain>
    </source>
</reference>
<sequence>MHRRSRTPIRHNPYQTPPRPTTTAAHSTTPGDVDPDSSPAAFRMGGYELISSPFFDDHFPSVSSSTQHDQFSILPDVPPPETAQERLRNIRQDALSYHLPGTACFIGEKLMVTTDSLNDIYQLALCYYQVQQYERALDTLNKKQTINKSVKARYLAALCSLALGNARDVLDYLGKKNPFSGKGTVKGRRKDISKGHAEEDESEGCIKLESVMCYVRGKAYMLLKDIDNARECFKEALLIDLKCYDALEALVKYNMMGEHAEWEFVMTLPFDDHCGPDAEYFRYLYGLKLKKNILSDRYMDPESGNLSNSLDVQLSTAERYFSEGRYEDCLSVCKKIRTQDPYFKESTPMLLACLFELDMKVELYEYAHELADKSQHEDIAYHAIGLYYLYIKKNQEARRFFTKAINLNQFAEHSWLGYAQSFSAEKDHEQAISAYMTCIRHIPGSYIPLMHIAMEYMEQNNMEAAIEYFTKCLAKNNTDPFLYNEVAVYYYKKGLYIQARDYSHTALKLAKSQQCRKRILWEKIWCNLGHVYRHEPLRNYDRSLTCFENALNRNPKNTDARATVGMIYQLKGCTAKAIQEYHQALRDATDNTELIQELLDISLRTNAATPFKDVDPFLGGGFDVFQMAESLKNSRDEVDIELDETYWGNERKEEETHENVEIELDETDLGNERKEYMRHDELMGDTIIGDEGDRPSMGRDWL</sequence>
<dbReference type="GO" id="GO:0016567">
    <property type="term" value="P:protein ubiquitination"/>
    <property type="evidence" value="ECO:0007669"/>
    <property type="project" value="TreeGrafter"/>
</dbReference>
<keyword evidence="4" id="KW-0833">Ubl conjugation pathway</keyword>
<dbReference type="InterPro" id="IPR019734">
    <property type="entry name" value="TPR_rpt"/>
</dbReference>
<dbReference type="Proteomes" id="UP000242254">
    <property type="component" value="Unassembled WGS sequence"/>
</dbReference>
<accession>A0A2G4T4T1</accession>
<gene>
    <name evidence="9" type="ORF">RHIMIDRAFT_233629</name>
</gene>
<evidence type="ECO:0000256" key="3">
    <source>
        <dbReference type="ARBA" id="ARBA00022776"/>
    </source>
</evidence>
<keyword evidence="3" id="KW-0498">Mitosis</keyword>
<dbReference type="RefSeq" id="XP_023469733.1">
    <property type="nucleotide sequence ID" value="XM_023607998.1"/>
</dbReference>
<dbReference type="Gene3D" id="1.25.40.10">
    <property type="entry name" value="Tetratricopeptide repeat domain"/>
    <property type="match status" value="1"/>
</dbReference>
<dbReference type="GO" id="GO:0051301">
    <property type="term" value="P:cell division"/>
    <property type="evidence" value="ECO:0007669"/>
    <property type="project" value="UniProtKB-KW"/>
</dbReference>
<dbReference type="PANTHER" id="PTHR12558">
    <property type="entry name" value="CELL DIVISION CYCLE 16,23,27"/>
    <property type="match status" value="1"/>
</dbReference>
<feature type="region of interest" description="Disordered" evidence="8">
    <location>
        <begin position="1"/>
        <end position="39"/>
    </location>
</feature>
<dbReference type="GO" id="GO:0005737">
    <property type="term" value="C:cytoplasm"/>
    <property type="evidence" value="ECO:0007669"/>
    <property type="project" value="TreeGrafter"/>
</dbReference>
<evidence type="ECO:0000256" key="5">
    <source>
        <dbReference type="ARBA" id="ARBA00022803"/>
    </source>
</evidence>
<keyword evidence="6" id="KW-0131">Cell cycle</keyword>
<evidence type="ECO:0000313" key="9">
    <source>
        <dbReference type="EMBL" id="PHZ16025.1"/>
    </source>
</evidence>
<dbReference type="GO" id="GO:0031145">
    <property type="term" value="P:anaphase-promoting complex-dependent catabolic process"/>
    <property type="evidence" value="ECO:0007669"/>
    <property type="project" value="TreeGrafter"/>
</dbReference>
<evidence type="ECO:0000256" key="7">
    <source>
        <dbReference type="PROSITE-ProRule" id="PRU00339"/>
    </source>
</evidence>
<keyword evidence="5 7" id="KW-0802">TPR repeat</keyword>
<evidence type="ECO:0000256" key="4">
    <source>
        <dbReference type="ARBA" id="ARBA00022786"/>
    </source>
</evidence>
<dbReference type="GO" id="GO:0045842">
    <property type="term" value="P:positive regulation of mitotic metaphase/anaphase transition"/>
    <property type="evidence" value="ECO:0007669"/>
    <property type="project" value="TreeGrafter"/>
</dbReference>
<keyword evidence="1" id="KW-0132">Cell division</keyword>
<dbReference type="SUPFAM" id="SSF48452">
    <property type="entry name" value="TPR-like"/>
    <property type="match status" value="2"/>
</dbReference>